<sequence length="236" mass="26645">MTPQSPITVLVCAGAPKPDLDSLKNIYQSSDQAYLIGVDYGCLSILKTGLKLNYAVGDFDSVSPEECLQIQAASDRFEQLIPEKDNTDTEMALYHIKKLIEEGYEIEAIYLLGCLGPGGRLDHTIANLWMAFHPDFKDLFEQIIFLERACQVQVFQPGNYRLTDRLDSDYLSIIALTPIKDWIIEGAKYNLSQSEWTYPRALISNEFVNPKDIVTLSFSQGLVVVLWIREQAQAKD</sequence>
<proteinExistence type="predicted"/>
<protein>
    <recommendedName>
        <fullName evidence="5">Thiamine diphosphokinase</fullName>
        <ecNumber evidence="5">2.7.6.2</ecNumber>
    </recommendedName>
</protein>
<evidence type="ECO:0000313" key="8">
    <source>
        <dbReference type="Proteomes" id="UP000005990"/>
    </source>
</evidence>
<dbReference type="CDD" id="cd07995">
    <property type="entry name" value="TPK"/>
    <property type="match status" value="1"/>
</dbReference>
<feature type="domain" description="Thiamin pyrophosphokinase thiamin-binding" evidence="6">
    <location>
        <begin position="158"/>
        <end position="224"/>
    </location>
</feature>
<dbReference type="AlphaFoldDB" id="E4KNX5"/>
<dbReference type="GO" id="GO:0009229">
    <property type="term" value="P:thiamine diphosphate biosynthetic process"/>
    <property type="evidence" value="ECO:0007669"/>
    <property type="project" value="InterPro"/>
</dbReference>
<name>E4KNX5_9LACT</name>
<dbReference type="SMART" id="SM00983">
    <property type="entry name" value="TPK_B1_binding"/>
    <property type="match status" value="1"/>
</dbReference>
<dbReference type="InterPro" id="IPR036759">
    <property type="entry name" value="TPK_catalytic_sf"/>
</dbReference>
<evidence type="ECO:0000259" key="6">
    <source>
        <dbReference type="SMART" id="SM00983"/>
    </source>
</evidence>
<dbReference type="EMBL" id="AENN01000015">
    <property type="protein sequence ID" value="EFR31301.1"/>
    <property type="molecule type" value="Genomic_DNA"/>
</dbReference>
<dbReference type="InterPro" id="IPR007371">
    <property type="entry name" value="TPK_catalytic"/>
</dbReference>
<keyword evidence="4" id="KW-0067">ATP-binding</keyword>
<dbReference type="InterPro" id="IPR007373">
    <property type="entry name" value="Thiamin_PyroPKinase_B1-bd"/>
</dbReference>
<dbReference type="Pfam" id="PF04265">
    <property type="entry name" value="TPK_B1_binding"/>
    <property type="match status" value="1"/>
</dbReference>
<evidence type="ECO:0000256" key="4">
    <source>
        <dbReference type="ARBA" id="ARBA00022840"/>
    </source>
</evidence>
<dbReference type="Pfam" id="PF04263">
    <property type="entry name" value="TPK_catalytic"/>
    <property type="match status" value="1"/>
</dbReference>
<dbReference type="SUPFAM" id="SSF63999">
    <property type="entry name" value="Thiamin pyrophosphokinase, catalytic domain"/>
    <property type="match status" value="1"/>
</dbReference>
<reference evidence="7 8" key="1">
    <citation type="submission" date="2010-10" db="EMBL/GenBank/DDBJ databases">
        <authorList>
            <person name="Durkin A.S."/>
            <person name="Madupu R."/>
            <person name="Torralba M."/>
            <person name="Gillis M."/>
            <person name="Methe B."/>
            <person name="Sutton G."/>
            <person name="Nelson K.E."/>
        </authorList>
    </citation>
    <scope>NUCLEOTIDE SEQUENCE [LARGE SCALE GENOMIC DNA]</scope>
    <source>
        <strain evidence="7 8">ACS-139-V-Col8</strain>
    </source>
</reference>
<gene>
    <name evidence="7" type="ORF">HMPREF9257_1257</name>
</gene>
<evidence type="ECO:0000313" key="7">
    <source>
        <dbReference type="EMBL" id="EFR31301.1"/>
    </source>
</evidence>
<evidence type="ECO:0000256" key="5">
    <source>
        <dbReference type="NCBIfam" id="TIGR01378"/>
    </source>
</evidence>
<accession>E4KNX5</accession>
<dbReference type="EC" id="2.7.6.2" evidence="5"/>
<dbReference type="eggNOG" id="COG1564">
    <property type="taxonomic scope" value="Bacteria"/>
</dbReference>
<dbReference type="Gene3D" id="3.40.50.10240">
    <property type="entry name" value="Thiamin pyrophosphokinase, catalytic domain"/>
    <property type="match status" value="1"/>
</dbReference>
<dbReference type="OrthoDB" id="9804377at2"/>
<dbReference type="GO" id="GO:0005524">
    <property type="term" value="F:ATP binding"/>
    <property type="evidence" value="ECO:0007669"/>
    <property type="project" value="UniProtKB-KW"/>
</dbReference>
<dbReference type="GO" id="GO:0030975">
    <property type="term" value="F:thiamine binding"/>
    <property type="evidence" value="ECO:0007669"/>
    <property type="project" value="InterPro"/>
</dbReference>
<comment type="caution">
    <text evidence="7">The sequence shown here is derived from an EMBL/GenBank/DDBJ whole genome shotgun (WGS) entry which is preliminary data.</text>
</comment>
<dbReference type="GO" id="GO:0004788">
    <property type="term" value="F:thiamine diphosphokinase activity"/>
    <property type="evidence" value="ECO:0007669"/>
    <property type="project" value="UniProtKB-UniRule"/>
</dbReference>
<dbReference type="NCBIfam" id="TIGR01378">
    <property type="entry name" value="thi_PPkinase"/>
    <property type="match status" value="1"/>
</dbReference>
<organism evidence="7 8">
    <name type="scientific">Eremococcus coleocola ACS-139-V-Col8</name>
    <dbReference type="NCBI Taxonomy" id="908337"/>
    <lineage>
        <taxon>Bacteria</taxon>
        <taxon>Bacillati</taxon>
        <taxon>Bacillota</taxon>
        <taxon>Bacilli</taxon>
        <taxon>Lactobacillales</taxon>
        <taxon>Aerococcaceae</taxon>
        <taxon>Eremococcus</taxon>
    </lineage>
</organism>
<dbReference type="InterPro" id="IPR006282">
    <property type="entry name" value="Thi_PPkinase"/>
</dbReference>
<keyword evidence="3 7" id="KW-0418">Kinase</keyword>
<dbReference type="GO" id="GO:0016301">
    <property type="term" value="F:kinase activity"/>
    <property type="evidence" value="ECO:0007669"/>
    <property type="project" value="UniProtKB-KW"/>
</dbReference>
<dbReference type="InterPro" id="IPR053149">
    <property type="entry name" value="TPK"/>
</dbReference>
<keyword evidence="2" id="KW-0547">Nucleotide-binding</keyword>
<dbReference type="PANTHER" id="PTHR41299:SF1">
    <property type="entry name" value="THIAMINE PYROPHOSPHOKINASE"/>
    <property type="match status" value="1"/>
</dbReference>
<dbReference type="PANTHER" id="PTHR41299">
    <property type="entry name" value="THIAMINE PYROPHOSPHOKINASE"/>
    <property type="match status" value="1"/>
</dbReference>
<keyword evidence="8" id="KW-1185">Reference proteome</keyword>
<dbReference type="STRING" id="908337.HMPREF9257_1257"/>
<dbReference type="Proteomes" id="UP000005990">
    <property type="component" value="Unassembled WGS sequence"/>
</dbReference>
<keyword evidence="1 7" id="KW-0808">Transferase</keyword>
<evidence type="ECO:0000256" key="3">
    <source>
        <dbReference type="ARBA" id="ARBA00022777"/>
    </source>
</evidence>
<evidence type="ECO:0000256" key="1">
    <source>
        <dbReference type="ARBA" id="ARBA00022679"/>
    </source>
</evidence>
<evidence type="ECO:0000256" key="2">
    <source>
        <dbReference type="ARBA" id="ARBA00022741"/>
    </source>
</evidence>
<dbReference type="RefSeq" id="WP_006418504.1">
    <property type="nucleotide sequence ID" value="NZ_AENN01000015.1"/>
</dbReference>
<dbReference type="GO" id="GO:0006772">
    <property type="term" value="P:thiamine metabolic process"/>
    <property type="evidence" value="ECO:0007669"/>
    <property type="project" value="UniProtKB-UniRule"/>
</dbReference>